<dbReference type="Proteomes" id="UP000196581">
    <property type="component" value="Unassembled WGS sequence"/>
</dbReference>
<dbReference type="PANTHER" id="PTHR24321:SF15">
    <property type="entry name" value="OXIDOREDUCTASE UCPA"/>
    <property type="match status" value="1"/>
</dbReference>
<dbReference type="EMBL" id="FWFF01000020">
    <property type="protein sequence ID" value="SLN00935.1"/>
    <property type="molecule type" value="Genomic_DNA"/>
</dbReference>
<dbReference type="SUPFAM" id="SSF51735">
    <property type="entry name" value="NAD(P)-binding Rossmann-fold domains"/>
    <property type="match status" value="1"/>
</dbReference>
<evidence type="ECO:0000256" key="1">
    <source>
        <dbReference type="ARBA" id="ARBA00006484"/>
    </source>
</evidence>
<dbReference type="Gene3D" id="3.40.50.720">
    <property type="entry name" value="NAD(P)-binding Rossmann-like Domain"/>
    <property type="match status" value="1"/>
</dbReference>
<comment type="similarity">
    <text evidence="1">Belongs to the short-chain dehydrogenases/reductases (SDR) family.</text>
</comment>
<dbReference type="InterPro" id="IPR036291">
    <property type="entry name" value="NAD(P)-bd_dom_sf"/>
</dbReference>
<dbReference type="GO" id="GO:0016491">
    <property type="term" value="F:oxidoreductase activity"/>
    <property type="evidence" value="ECO:0007669"/>
    <property type="project" value="UniProtKB-KW"/>
</dbReference>
<evidence type="ECO:0000313" key="4">
    <source>
        <dbReference type="Proteomes" id="UP000196581"/>
    </source>
</evidence>
<evidence type="ECO:0000313" key="3">
    <source>
        <dbReference type="EMBL" id="SLN00935.1"/>
    </source>
</evidence>
<dbReference type="AlphaFoldDB" id="A0A1X6XNM9"/>
<dbReference type="PANTHER" id="PTHR24321">
    <property type="entry name" value="DEHYDROGENASES, SHORT CHAIN"/>
    <property type="match status" value="1"/>
</dbReference>
<dbReference type="Pfam" id="PF13561">
    <property type="entry name" value="adh_short_C2"/>
    <property type="match status" value="1"/>
</dbReference>
<dbReference type="EC" id="1.-.-.-" evidence="3"/>
<gene>
    <name evidence="3" type="ORF">FM105_13820</name>
</gene>
<accession>A0A1X6XNM9</accession>
<reference evidence="4" key="1">
    <citation type="submission" date="2017-02" db="EMBL/GenBank/DDBJ databases">
        <authorList>
            <person name="Dridi B."/>
        </authorList>
    </citation>
    <scope>NUCLEOTIDE SEQUENCE [LARGE SCALE GENOMIC DNA]</scope>
    <source>
        <strain evidence="4">B Co 03.10</strain>
    </source>
</reference>
<evidence type="ECO:0000256" key="2">
    <source>
        <dbReference type="ARBA" id="ARBA00023002"/>
    </source>
</evidence>
<dbReference type="InterPro" id="IPR002347">
    <property type="entry name" value="SDR_fam"/>
</dbReference>
<name>A0A1X6XNM9_9MICO</name>
<proteinExistence type="inferred from homology"/>
<keyword evidence="4" id="KW-1185">Reference proteome</keyword>
<dbReference type="PRINTS" id="PR00081">
    <property type="entry name" value="GDHRDH"/>
</dbReference>
<organism evidence="3 4">
    <name type="scientific">Brevibacterium yomogidense</name>
    <dbReference type="NCBI Taxonomy" id="946573"/>
    <lineage>
        <taxon>Bacteria</taxon>
        <taxon>Bacillati</taxon>
        <taxon>Actinomycetota</taxon>
        <taxon>Actinomycetes</taxon>
        <taxon>Micrococcales</taxon>
        <taxon>Brevibacteriaceae</taxon>
        <taxon>Brevibacterium</taxon>
    </lineage>
</organism>
<keyword evidence="2 3" id="KW-0560">Oxidoreductase</keyword>
<protein>
    <submittedName>
        <fullName evidence="3">Oxidoreductase ucpA</fullName>
        <ecNumber evidence="3">1.-.-.-</ecNumber>
    </submittedName>
</protein>
<sequence length="152" mass="15513">MMSVNLSGVFYGMKACFPLLEKSTSGSIVNISSGAGMMGYLPAAYTASKWAVRGLTKTGTLEFSSSGIRVNSVHPGLVSTPMLSSGADGADFIKRGLKGVPAGRVASPDEIVSAVAFLVSDASSYINGAEIVVDGGMLAAGLNYHAQSVTLD</sequence>